<dbReference type="AlphaFoldDB" id="A0A251WY13"/>
<organism evidence="1 2">
    <name type="scientific">Marivivens niveibacter</name>
    <dbReference type="NCBI Taxonomy" id="1930667"/>
    <lineage>
        <taxon>Bacteria</taxon>
        <taxon>Pseudomonadati</taxon>
        <taxon>Pseudomonadota</taxon>
        <taxon>Alphaproteobacteria</taxon>
        <taxon>Rhodobacterales</taxon>
        <taxon>Paracoccaceae</taxon>
        <taxon>Marivivens group</taxon>
        <taxon>Marivivens</taxon>
    </lineage>
</organism>
<gene>
    <name evidence="1" type="ORF">BVC71_05810</name>
</gene>
<keyword evidence="2" id="KW-1185">Reference proteome</keyword>
<evidence type="ECO:0000313" key="2">
    <source>
        <dbReference type="Proteomes" id="UP000194664"/>
    </source>
</evidence>
<comment type="caution">
    <text evidence="1">The sequence shown here is derived from an EMBL/GenBank/DDBJ whole genome shotgun (WGS) entry which is preliminary data.</text>
</comment>
<dbReference type="EMBL" id="MSPP01000002">
    <property type="protein sequence ID" value="OUD09370.1"/>
    <property type="molecule type" value="Genomic_DNA"/>
</dbReference>
<reference evidence="1 2" key="1">
    <citation type="submission" date="2016-12" db="EMBL/GenBank/DDBJ databases">
        <title>The draft genome sequence of HSLHS2.</title>
        <authorList>
            <person name="Hu D."/>
            <person name="Wang L."/>
            <person name="Shao Z."/>
        </authorList>
    </citation>
    <scope>NUCLEOTIDE SEQUENCE [LARGE SCALE GENOMIC DNA]</scope>
    <source>
        <strain evidence="1">MCCC 1A06712</strain>
    </source>
</reference>
<accession>A0A251WY13</accession>
<dbReference type="Gene3D" id="3.60.10.10">
    <property type="entry name" value="Endonuclease/exonuclease/phosphatase"/>
    <property type="match status" value="1"/>
</dbReference>
<dbReference type="Proteomes" id="UP000194664">
    <property type="component" value="Unassembled WGS sequence"/>
</dbReference>
<dbReference type="InterPro" id="IPR036691">
    <property type="entry name" value="Endo/exonu/phosph_ase_sf"/>
</dbReference>
<protein>
    <submittedName>
        <fullName evidence="1">Uncharacterized protein</fullName>
    </submittedName>
</protein>
<proteinExistence type="predicted"/>
<sequence>MIACEWQVAEVDTEQGSICVASTHLESNANESQRAAQFDILVNAVGDVGPNLTAVIGGG</sequence>
<name>A0A251WY13_9RHOB</name>
<evidence type="ECO:0000313" key="1">
    <source>
        <dbReference type="EMBL" id="OUD09370.1"/>
    </source>
</evidence>